<sequence length="410" mass="46980">MKILLQITYQEKGTQTEPDTTEEILKAIKTLSTKVDSMGKELQNLKANSQQHDYKYAELRQHVELRRSEDAKIPELQGDVGKLLKTHNINIANVAGTSTAAMEKTTSKNTNLNNLFTKPFIPKAQIVDAPAPQTSTYAASLHKEKKIYNHISQTYIENLYKIQNFLNLNPRSIQTKNSEEDYITQKLQGYNKLIAQPKTNPNLVKTCYNYGLLNTVYTYTGEEIAGIPELHRAFLTYKRITKGNLFYIKCYTAPAEILYEEIKSPIQVVKIGLTRDMIIPEEIEKQNEIPKVEIPNFYANKRIIGIATIIQELANNYLNGNAIWSYYARDQVMIYANSKELRKSDMDEVQKWILSLLKPEATPTTRSLKQGFISEELMTRYCKLIGHKYPDHICSKCNQGDDIIPDVQLE</sequence>
<evidence type="ECO:0000313" key="2">
    <source>
        <dbReference type="RefSeq" id="XP_015055268.1"/>
    </source>
</evidence>
<evidence type="ECO:0000313" key="1">
    <source>
        <dbReference type="Proteomes" id="UP000694930"/>
    </source>
</evidence>
<name>A0ABM1FDA7_SOLPN</name>
<keyword evidence="1" id="KW-1185">Reference proteome</keyword>
<reference evidence="1" key="1">
    <citation type="journal article" date="2014" name="Nat. Genet.">
        <title>The genome of the stress-tolerant wild tomato species Solanum pennellii.</title>
        <authorList>
            <person name="Bolger A."/>
            <person name="Scossa F."/>
            <person name="Bolger M.E."/>
            <person name="Lanz C."/>
            <person name="Maumus F."/>
            <person name="Tohge T."/>
            <person name="Quesneville H."/>
            <person name="Alseekh S."/>
            <person name="Sorensen I."/>
            <person name="Lichtenstein G."/>
            <person name="Fich E.A."/>
            <person name="Conte M."/>
            <person name="Keller H."/>
            <person name="Schneeberger K."/>
            <person name="Schwacke R."/>
            <person name="Ofner I."/>
            <person name="Vrebalov J."/>
            <person name="Xu Y."/>
            <person name="Osorio S."/>
            <person name="Aflitos S.A."/>
            <person name="Schijlen E."/>
            <person name="Jimenez-Gomez J.M."/>
            <person name="Ryngajllo M."/>
            <person name="Kimura S."/>
            <person name="Kumar R."/>
            <person name="Koenig D."/>
            <person name="Headland L.R."/>
            <person name="Maloof J.N."/>
            <person name="Sinha N."/>
            <person name="van Ham R.C."/>
            <person name="Lankhorst R.K."/>
            <person name="Mao L."/>
            <person name="Vogel A."/>
            <person name="Arsova B."/>
            <person name="Panstruga R."/>
            <person name="Fei Z."/>
            <person name="Rose J.K."/>
            <person name="Zamir D."/>
            <person name="Carrari F."/>
            <person name="Giovannoni J.J."/>
            <person name="Weigel D."/>
            <person name="Usadel B."/>
            <person name="Fernie A.R."/>
        </authorList>
    </citation>
    <scope>NUCLEOTIDE SEQUENCE [LARGE SCALE GENOMIC DNA]</scope>
    <source>
        <strain evidence="1">cv. LA0716</strain>
    </source>
</reference>
<dbReference type="GeneID" id="107001822"/>
<gene>
    <name evidence="2" type="primary">LOC107001822</name>
</gene>
<accession>A0ABM1FDA7</accession>
<dbReference type="Proteomes" id="UP000694930">
    <property type="component" value="Chromosome 10"/>
</dbReference>
<organism evidence="1 2">
    <name type="scientific">Solanum pennellii</name>
    <name type="common">Tomato</name>
    <name type="synonym">Lycopersicon pennellii</name>
    <dbReference type="NCBI Taxonomy" id="28526"/>
    <lineage>
        <taxon>Eukaryota</taxon>
        <taxon>Viridiplantae</taxon>
        <taxon>Streptophyta</taxon>
        <taxon>Embryophyta</taxon>
        <taxon>Tracheophyta</taxon>
        <taxon>Spermatophyta</taxon>
        <taxon>Magnoliopsida</taxon>
        <taxon>eudicotyledons</taxon>
        <taxon>Gunneridae</taxon>
        <taxon>Pentapetalae</taxon>
        <taxon>asterids</taxon>
        <taxon>lamiids</taxon>
        <taxon>Solanales</taxon>
        <taxon>Solanaceae</taxon>
        <taxon>Solanoideae</taxon>
        <taxon>Solaneae</taxon>
        <taxon>Solanum</taxon>
        <taxon>Solanum subgen. Lycopersicon</taxon>
    </lineage>
</organism>
<proteinExistence type="predicted"/>
<reference evidence="2" key="2">
    <citation type="submission" date="2025-08" db="UniProtKB">
        <authorList>
            <consortium name="RefSeq"/>
        </authorList>
    </citation>
    <scope>IDENTIFICATION</scope>
</reference>
<dbReference type="RefSeq" id="XP_015055268.1">
    <property type="nucleotide sequence ID" value="XM_015199782.2"/>
</dbReference>
<protein>
    <submittedName>
        <fullName evidence="2">Uncharacterized protein LOC107001822</fullName>
    </submittedName>
</protein>